<reference evidence="3" key="1">
    <citation type="submission" date="2016-10" db="EMBL/GenBank/DDBJ databases">
        <authorList>
            <person name="Varghese N."/>
            <person name="Submissions S."/>
        </authorList>
    </citation>
    <scope>NUCLEOTIDE SEQUENCE [LARGE SCALE GENOMIC DNA]</scope>
    <source>
        <strain evidence="3">DSM 9751</strain>
    </source>
</reference>
<keyword evidence="3" id="KW-1185">Reference proteome</keyword>
<dbReference type="AlphaFoldDB" id="A0A1H4ZBK1"/>
<dbReference type="RefSeq" id="WP_092320609.1">
    <property type="nucleotide sequence ID" value="NZ_FNTJ01000003.1"/>
</dbReference>
<feature type="signal peptide" evidence="1">
    <location>
        <begin position="1"/>
        <end position="18"/>
    </location>
</feature>
<dbReference type="EMBL" id="FNTJ01000003">
    <property type="protein sequence ID" value="SED27255.1"/>
    <property type="molecule type" value="Genomic_DNA"/>
</dbReference>
<sequence>MGKLTFATLIILPLSCLASDLPQAYKDGIREHHTQRILGTSEEITNLQPDVRLYRELFKKPNVVDRRETLPPDPVPWAQLFKGSDLTLGEVISLVGGASGYDPKFDPQVNQNQLVKLNSHPNSLSDIAEYLTRVTDAHVMLYPDSRTITVTRKVR</sequence>
<dbReference type="Proteomes" id="UP000198982">
    <property type="component" value="Unassembled WGS sequence"/>
</dbReference>
<feature type="chain" id="PRO_5011467977" evidence="1">
    <location>
        <begin position="19"/>
        <end position="155"/>
    </location>
</feature>
<evidence type="ECO:0000313" key="3">
    <source>
        <dbReference type="Proteomes" id="UP000198982"/>
    </source>
</evidence>
<accession>A0A1H4ZBK1</accession>
<gene>
    <name evidence="2" type="ORF">SAMN05216178_6562</name>
</gene>
<keyword evidence="1" id="KW-0732">Signal</keyword>
<evidence type="ECO:0000313" key="2">
    <source>
        <dbReference type="EMBL" id="SED27255.1"/>
    </source>
</evidence>
<proteinExistence type="predicted"/>
<name>A0A1H4ZBK1_9PSED</name>
<evidence type="ECO:0000256" key="1">
    <source>
        <dbReference type="SAM" id="SignalP"/>
    </source>
</evidence>
<protein>
    <submittedName>
        <fullName evidence="2">Uncharacterized protein</fullName>
    </submittedName>
</protein>
<organism evidence="2 3">
    <name type="scientific">Pseudomonas saponiphila</name>
    <dbReference type="NCBI Taxonomy" id="556534"/>
    <lineage>
        <taxon>Bacteria</taxon>
        <taxon>Pseudomonadati</taxon>
        <taxon>Pseudomonadota</taxon>
        <taxon>Gammaproteobacteria</taxon>
        <taxon>Pseudomonadales</taxon>
        <taxon>Pseudomonadaceae</taxon>
        <taxon>Pseudomonas</taxon>
    </lineage>
</organism>